<proteinExistence type="predicted"/>
<feature type="non-terminal residue" evidence="2">
    <location>
        <position position="1"/>
    </location>
</feature>
<keyword evidence="3" id="KW-1185">Reference proteome</keyword>
<dbReference type="KEGG" id="aaf:AURANDRAFT_68886"/>
<dbReference type="EMBL" id="GL833530">
    <property type="protein sequence ID" value="EGB02433.1"/>
    <property type="molecule type" value="Genomic_DNA"/>
</dbReference>
<dbReference type="AlphaFoldDB" id="F0YR26"/>
<evidence type="ECO:0000256" key="1">
    <source>
        <dbReference type="SAM" id="MobiDB-lite"/>
    </source>
</evidence>
<organism evidence="3">
    <name type="scientific">Aureococcus anophagefferens</name>
    <name type="common">Harmful bloom alga</name>
    <dbReference type="NCBI Taxonomy" id="44056"/>
    <lineage>
        <taxon>Eukaryota</taxon>
        <taxon>Sar</taxon>
        <taxon>Stramenopiles</taxon>
        <taxon>Ochrophyta</taxon>
        <taxon>Pelagophyceae</taxon>
        <taxon>Pelagomonadales</taxon>
        <taxon>Pelagomonadaceae</taxon>
        <taxon>Aureococcus</taxon>
    </lineage>
</organism>
<dbReference type="Proteomes" id="UP000002729">
    <property type="component" value="Unassembled WGS sequence"/>
</dbReference>
<name>F0YR26_AURAN</name>
<dbReference type="OrthoDB" id="10688170at2759"/>
<evidence type="ECO:0000313" key="2">
    <source>
        <dbReference type="EMBL" id="EGB02433.1"/>
    </source>
</evidence>
<feature type="region of interest" description="Disordered" evidence="1">
    <location>
        <begin position="339"/>
        <end position="368"/>
    </location>
</feature>
<feature type="non-terminal residue" evidence="2">
    <location>
        <position position="386"/>
    </location>
</feature>
<gene>
    <name evidence="2" type="ORF">AURANDRAFT_68886</name>
</gene>
<sequence length="386" mass="38745">VLALGALEHRLVDERFDADDTADWAAGRVEALERAVAPPDGVALGCRALADAPHLLVAVALAVASLATADRGLVVVALALAPLVFVDLGRLAALRAVVDGKAAAFDAAFMDARAADLAARRSPDSAALAAAADDLRCAALLARDGGGGGLELLAARHLRGGDAAGLLAAFGHLRRIRVALGSRRCRVSLRTLQTSARVKTLAVGVGRLASAGAAAYAAGGDGGTASAVSLSLALVNEARLLLSDRHSATRQVARDAAVVAENAARLWRESGAAEYVDDALFAPENRSFWQWTAAYSGGATAGAVVGGLLAGPLGAAAGAALAGGGVGAAQAGLLEEAPEEAALPALPAPPPPEETDRWSDVDSDDDPVDEAASLAEVARAKAARAE</sequence>
<dbReference type="InParanoid" id="F0YR26"/>
<accession>F0YR26</accession>
<dbReference type="RefSeq" id="XP_009042868.1">
    <property type="nucleotide sequence ID" value="XM_009044620.1"/>
</dbReference>
<reference evidence="2 3" key="1">
    <citation type="journal article" date="2011" name="Proc. Natl. Acad. Sci. U.S.A.">
        <title>Niche of harmful alga Aureococcus anophagefferens revealed through ecogenomics.</title>
        <authorList>
            <person name="Gobler C.J."/>
            <person name="Berry D.L."/>
            <person name="Dyhrman S.T."/>
            <person name="Wilhelm S.W."/>
            <person name="Salamov A."/>
            <person name="Lobanov A.V."/>
            <person name="Zhang Y."/>
            <person name="Collier J.L."/>
            <person name="Wurch L.L."/>
            <person name="Kustka A.B."/>
            <person name="Dill B.D."/>
            <person name="Shah M."/>
            <person name="VerBerkmoes N.C."/>
            <person name="Kuo A."/>
            <person name="Terry A."/>
            <person name="Pangilinan J."/>
            <person name="Lindquist E.A."/>
            <person name="Lucas S."/>
            <person name="Paulsen I.T."/>
            <person name="Hattenrath-Lehmann T.K."/>
            <person name="Talmage S.C."/>
            <person name="Walker E.A."/>
            <person name="Koch F."/>
            <person name="Burson A.M."/>
            <person name="Marcoval M.A."/>
            <person name="Tang Y.Z."/>
            <person name="Lecleir G.R."/>
            <person name="Coyne K.J."/>
            <person name="Berg G.M."/>
            <person name="Bertrand E.M."/>
            <person name="Saito M.A."/>
            <person name="Gladyshev V.N."/>
            <person name="Grigoriev I.V."/>
        </authorList>
    </citation>
    <scope>NUCLEOTIDE SEQUENCE [LARGE SCALE GENOMIC DNA]</scope>
    <source>
        <strain evidence="3">CCMP 1984</strain>
    </source>
</reference>
<protein>
    <submittedName>
        <fullName evidence="2">Uncharacterized protein</fullName>
    </submittedName>
</protein>
<dbReference type="GeneID" id="20227089"/>
<evidence type="ECO:0000313" key="3">
    <source>
        <dbReference type="Proteomes" id="UP000002729"/>
    </source>
</evidence>